<dbReference type="NCBIfam" id="NF041644">
    <property type="entry name" value="CBO0543_fam"/>
    <property type="match status" value="1"/>
</dbReference>
<dbReference type="EMBL" id="QGGL01000014">
    <property type="protein sequence ID" value="PWK09043.1"/>
    <property type="molecule type" value="Genomic_DNA"/>
</dbReference>
<feature type="transmembrane region" description="Helical" evidence="1">
    <location>
        <begin position="120"/>
        <end position="142"/>
    </location>
</feature>
<gene>
    <name evidence="2" type="ORF">C7459_114110</name>
</gene>
<name>A0A316D5M5_9BACL</name>
<keyword evidence="1" id="KW-0812">Transmembrane</keyword>
<dbReference type="Proteomes" id="UP000245634">
    <property type="component" value="Unassembled WGS sequence"/>
</dbReference>
<dbReference type="OrthoDB" id="1913203at2"/>
<evidence type="ECO:0000313" key="2">
    <source>
        <dbReference type="EMBL" id="PWK09043.1"/>
    </source>
</evidence>
<feature type="transmembrane region" description="Helical" evidence="1">
    <location>
        <begin position="26"/>
        <end position="48"/>
    </location>
</feature>
<dbReference type="RefSeq" id="WP_109690293.1">
    <property type="nucleotide sequence ID" value="NZ_QGGL01000014.1"/>
</dbReference>
<keyword evidence="3" id="KW-1185">Reference proteome</keyword>
<keyword evidence="1" id="KW-1133">Transmembrane helix</keyword>
<dbReference type="AlphaFoldDB" id="A0A316D5M5"/>
<protein>
    <submittedName>
        <fullName evidence="2">Uncharacterized protein</fullName>
    </submittedName>
</protein>
<feature type="transmembrane region" description="Helical" evidence="1">
    <location>
        <begin position="60"/>
        <end position="78"/>
    </location>
</feature>
<proteinExistence type="predicted"/>
<dbReference type="InterPro" id="IPR048147">
    <property type="entry name" value="CBO0543-like"/>
</dbReference>
<reference evidence="2 3" key="1">
    <citation type="submission" date="2018-05" db="EMBL/GenBank/DDBJ databases">
        <title>Genomic Encyclopedia of Type Strains, Phase IV (KMG-IV): sequencing the most valuable type-strain genomes for metagenomic binning, comparative biology and taxonomic classification.</title>
        <authorList>
            <person name="Goeker M."/>
        </authorList>
    </citation>
    <scope>NUCLEOTIDE SEQUENCE [LARGE SCALE GENOMIC DNA]</scope>
    <source>
        <strain evidence="2 3">DSM 18773</strain>
    </source>
</reference>
<keyword evidence="1" id="KW-0472">Membrane</keyword>
<evidence type="ECO:0000313" key="3">
    <source>
        <dbReference type="Proteomes" id="UP000245634"/>
    </source>
</evidence>
<comment type="caution">
    <text evidence="2">The sequence shown here is derived from an EMBL/GenBank/DDBJ whole genome shotgun (WGS) entry which is preliminary data.</text>
</comment>
<evidence type="ECO:0000256" key="1">
    <source>
        <dbReference type="SAM" id="Phobius"/>
    </source>
</evidence>
<organism evidence="2 3">
    <name type="scientific">Tumebacillus permanentifrigoris</name>
    <dbReference type="NCBI Taxonomy" id="378543"/>
    <lineage>
        <taxon>Bacteria</taxon>
        <taxon>Bacillati</taxon>
        <taxon>Bacillota</taxon>
        <taxon>Bacilli</taxon>
        <taxon>Bacillales</taxon>
        <taxon>Alicyclobacillaceae</taxon>
        <taxon>Tumebacillus</taxon>
    </lineage>
</organism>
<sequence length="153" mass="18162">MYFIVVFVLCWIVFWWKADKKRLKEIYGAVVYTSFLGLLTDLVIMHYQLWSYNGLLYPKFTIPLSLDFGIYPVVAYLFVQTMPPTWKQTVIRGILWTLPAIGFEYLTLRTGNMAHHGWWNLGYSFLADQLIFLSIAGVYRFYRPAYVRNYKEV</sequence>
<feature type="transmembrane region" description="Helical" evidence="1">
    <location>
        <begin position="90"/>
        <end position="108"/>
    </location>
</feature>
<accession>A0A316D5M5</accession>